<protein>
    <submittedName>
        <fullName evidence="3">Uncharacterized protein</fullName>
    </submittedName>
</protein>
<dbReference type="EMBL" id="JACEFO010002379">
    <property type="protein sequence ID" value="KAF8662891.1"/>
    <property type="molecule type" value="Genomic_DNA"/>
</dbReference>
<keyword evidence="2" id="KW-0472">Membrane</keyword>
<evidence type="ECO:0000256" key="1">
    <source>
        <dbReference type="SAM" id="MobiDB-lite"/>
    </source>
</evidence>
<evidence type="ECO:0000313" key="4">
    <source>
        <dbReference type="Proteomes" id="UP000636709"/>
    </source>
</evidence>
<keyword evidence="2" id="KW-0812">Transmembrane</keyword>
<feature type="transmembrane region" description="Helical" evidence="2">
    <location>
        <begin position="63"/>
        <end position="84"/>
    </location>
</feature>
<feature type="transmembrane region" description="Helical" evidence="2">
    <location>
        <begin position="34"/>
        <end position="51"/>
    </location>
</feature>
<dbReference type="AlphaFoldDB" id="A0A835AI74"/>
<feature type="region of interest" description="Disordered" evidence="1">
    <location>
        <begin position="1"/>
        <end position="22"/>
    </location>
</feature>
<keyword evidence="2" id="KW-1133">Transmembrane helix</keyword>
<comment type="caution">
    <text evidence="3">The sequence shown here is derived from an EMBL/GenBank/DDBJ whole genome shotgun (WGS) entry which is preliminary data.</text>
</comment>
<dbReference type="Pfam" id="PF12442">
    <property type="entry name" value="DUF3681"/>
    <property type="match status" value="1"/>
</dbReference>
<dbReference type="Gramene" id="Dexi5A01G0006770.1">
    <property type="protein sequence ID" value="Dexi5A01G0006770.1:cds"/>
    <property type="gene ID" value="Dexi5A01G0006770"/>
</dbReference>
<dbReference type="PANTHER" id="PTHR33530">
    <property type="entry name" value="OS01G0147100 PROTEIN"/>
    <property type="match status" value="1"/>
</dbReference>
<dbReference type="PANTHER" id="PTHR33530:SF4">
    <property type="entry name" value="OS01G0145800 PROTEIN"/>
    <property type="match status" value="1"/>
</dbReference>
<reference evidence="3" key="1">
    <citation type="submission" date="2020-07" db="EMBL/GenBank/DDBJ databases">
        <title>Genome sequence and genetic diversity analysis of an under-domesticated orphan crop, white fonio (Digitaria exilis).</title>
        <authorList>
            <person name="Bennetzen J.L."/>
            <person name="Chen S."/>
            <person name="Ma X."/>
            <person name="Wang X."/>
            <person name="Yssel A.E.J."/>
            <person name="Chaluvadi S.R."/>
            <person name="Johnson M."/>
            <person name="Gangashetty P."/>
            <person name="Hamidou F."/>
            <person name="Sanogo M.D."/>
            <person name="Zwaenepoel A."/>
            <person name="Wallace J."/>
            <person name="Van De Peer Y."/>
            <person name="Van Deynze A."/>
        </authorList>
    </citation>
    <scope>NUCLEOTIDE SEQUENCE</scope>
    <source>
        <tissue evidence="3">Leaves</tissue>
    </source>
</reference>
<accession>A0A835AI74</accession>
<evidence type="ECO:0000313" key="3">
    <source>
        <dbReference type="EMBL" id="KAF8662891.1"/>
    </source>
</evidence>
<dbReference type="InterPro" id="IPR022149">
    <property type="entry name" value="DUF3681"/>
</dbReference>
<organism evidence="3 4">
    <name type="scientific">Digitaria exilis</name>
    <dbReference type="NCBI Taxonomy" id="1010633"/>
    <lineage>
        <taxon>Eukaryota</taxon>
        <taxon>Viridiplantae</taxon>
        <taxon>Streptophyta</taxon>
        <taxon>Embryophyta</taxon>
        <taxon>Tracheophyta</taxon>
        <taxon>Spermatophyta</taxon>
        <taxon>Magnoliopsida</taxon>
        <taxon>Liliopsida</taxon>
        <taxon>Poales</taxon>
        <taxon>Poaceae</taxon>
        <taxon>PACMAD clade</taxon>
        <taxon>Panicoideae</taxon>
        <taxon>Panicodae</taxon>
        <taxon>Paniceae</taxon>
        <taxon>Anthephorinae</taxon>
        <taxon>Digitaria</taxon>
    </lineage>
</organism>
<evidence type="ECO:0000256" key="2">
    <source>
        <dbReference type="SAM" id="Phobius"/>
    </source>
</evidence>
<proteinExistence type="predicted"/>
<gene>
    <name evidence="3" type="ORF">HU200_055473</name>
</gene>
<name>A0A835AI74_9POAL</name>
<dbReference type="Proteomes" id="UP000636709">
    <property type="component" value="Unassembled WGS sequence"/>
</dbReference>
<keyword evidence="4" id="KW-1185">Reference proteome</keyword>
<sequence length="117" mass="12025">MKLGGGTRRRDEEAGNDVGAAPEPRHQAVCEFEAGVLGLAVASAAIALAAARQPPRWLNRDAYFIALSVVFFVGVAQVTASVWATTTGGRRAAAGRKLLHASAVALPRCSASPPASS</sequence>